<organism evidence="5 6">
    <name type="scientific">Sphingomonas naphthae</name>
    <dbReference type="NCBI Taxonomy" id="1813468"/>
    <lineage>
        <taxon>Bacteria</taxon>
        <taxon>Pseudomonadati</taxon>
        <taxon>Pseudomonadota</taxon>
        <taxon>Alphaproteobacteria</taxon>
        <taxon>Sphingomonadales</taxon>
        <taxon>Sphingomonadaceae</taxon>
        <taxon>Sphingomonas</taxon>
    </lineage>
</organism>
<name>A0ABY7TJJ5_9SPHN</name>
<dbReference type="Pfam" id="PF17481">
    <property type="entry name" value="Phage_sheath_domII"/>
    <property type="match status" value="1"/>
</dbReference>
<proteinExistence type="inferred from homology"/>
<evidence type="ECO:0000313" key="6">
    <source>
        <dbReference type="Proteomes" id="UP001220395"/>
    </source>
</evidence>
<dbReference type="PIRSF" id="PIRSF007349">
    <property type="entry name" value="Tsp_L"/>
    <property type="match status" value="1"/>
</dbReference>
<sequence>MPISFNAIPVDLRVPGSYVEFDSAKAVSGLPAAPSKILVIGQRLAAGTVAALTPTRIVSPAQAVVAFGRGSLLADMIAGLKAVNDSTECWAIALDDNGAGVAATKTVTLTGAATATGVLALMIAGTAVPVAVASGASVSTVATAIVAAIAAQPDLPVTASAAAGVVTLTARNKGTAGNDVDVRLNYYQGEATPAGLTVAFAAGTAGAANPDISAVWAAIGDAHYASFILPFGDTATLTSVETELASRAGPLRMIGGIAYVGLAGTQSALAAIGAARNSQYLCPIGAKSSPTPPWRWAAAHGAQIAFYGAIDPARPFQTLPLPGLVAPAEADRFTRVERELLLRDGISTWTVDAGGTVTIERPITTYQLNAQGLDSVAWLDVNTPLTLFYLRHSLRVRFAERWPRHKLASDTATIAAGQAVVRPRDIRAELLALARDWEDAGLVENIDQFAADLQVQRSAGDPNRVDVLVPPDIVNQLRTIAARVEFRL</sequence>
<evidence type="ECO:0000256" key="1">
    <source>
        <dbReference type="ARBA" id="ARBA00008005"/>
    </source>
</evidence>
<gene>
    <name evidence="5" type="ORF">PQ455_10380</name>
</gene>
<evidence type="ECO:0000259" key="3">
    <source>
        <dbReference type="Pfam" id="PF17481"/>
    </source>
</evidence>
<dbReference type="Pfam" id="PF17482">
    <property type="entry name" value="Phage_sheath_1C"/>
    <property type="match status" value="1"/>
</dbReference>
<dbReference type="Pfam" id="PF04984">
    <property type="entry name" value="Phage_sheath_1"/>
    <property type="match status" value="1"/>
</dbReference>
<evidence type="ECO:0000259" key="4">
    <source>
        <dbReference type="Pfam" id="PF17482"/>
    </source>
</evidence>
<reference evidence="5 6" key="1">
    <citation type="submission" date="2023-02" db="EMBL/GenBank/DDBJ databases">
        <title>Genome sequence of Sphingomonas naphthae.</title>
        <authorList>
            <person name="Kim S."/>
            <person name="Heo J."/>
            <person name="Kwon S.-W."/>
        </authorList>
    </citation>
    <scope>NUCLEOTIDE SEQUENCE [LARGE SCALE GENOMIC DNA]</scope>
    <source>
        <strain evidence="5 6">KACC 18716</strain>
    </source>
</reference>
<feature type="domain" description="Tail sheath protein subtilisin-like" evidence="2">
    <location>
        <begin position="205"/>
        <end position="365"/>
    </location>
</feature>
<dbReference type="Proteomes" id="UP001220395">
    <property type="component" value="Chromosome"/>
</dbReference>
<feature type="domain" description="Tail sheath protein C-terminal" evidence="4">
    <location>
        <begin position="377"/>
        <end position="487"/>
    </location>
</feature>
<dbReference type="InterPro" id="IPR035326">
    <property type="entry name" value="Beta_sandwich_Seath"/>
</dbReference>
<keyword evidence="6" id="KW-1185">Reference proteome</keyword>
<dbReference type="EMBL" id="CP117411">
    <property type="protein sequence ID" value="WCT72054.1"/>
    <property type="molecule type" value="Genomic_DNA"/>
</dbReference>
<feature type="domain" description="Phage tail sheath protein-like beta-sandwich" evidence="3">
    <location>
        <begin position="99"/>
        <end position="196"/>
    </location>
</feature>
<dbReference type="RefSeq" id="WP_273686002.1">
    <property type="nucleotide sequence ID" value="NZ_CP117411.1"/>
</dbReference>
<protein>
    <submittedName>
        <fullName evidence="5">Phage tail sheath subtilisin-like domain-containing protein</fullName>
    </submittedName>
</protein>
<evidence type="ECO:0000313" key="5">
    <source>
        <dbReference type="EMBL" id="WCT72054.1"/>
    </source>
</evidence>
<accession>A0ABY7TJJ5</accession>
<dbReference type="InterPro" id="IPR035089">
    <property type="entry name" value="Phage_sheath_subtilisin"/>
</dbReference>
<dbReference type="InterPro" id="IPR020287">
    <property type="entry name" value="Tail_sheath_C"/>
</dbReference>
<dbReference type="InterPro" id="IPR007067">
    <property type="entry name" value="Tail_sheath"/>
</dbReference>
<comment type="similarity">
    <text evidence="1">Belongs to the myoviridae tail sheath protein family.</text>
</comment>
<evidence type="ECO:0000259" key="2">
    <source>
        <dbReference type="Pfam" id="PF04984"/>
    </source>
</evidence>